<name>A0ABQ9IQF8_9CUCU</name>
<dbReference type="Proteomes" id="UP001162164">
    <property type="component" value="Unassembled WGS sequence"/>
</dbReference>
<protein>
    <submittedName>
        <fullName evidence="1">Uncharacterized protein</fullName>
    </submittedName>
</protein>
<keyword evidence="2" id="KW-1185">Reference proteome</keyword>
<accession>A0ABQ9IQF8</accession>
<proteinExistence type="predicted"/>
<dbReference type="PANTHER" id="PTHR45823:SF1">
    <property type="entry name" value="T-SNARE COILED-COIL HOMOLOGY DOMAIN-CONTAINING PROTEIN"/>
    <property type="match status" value="1"/>
</dbReference>
<organism evidence="1 2">
    <name type="scientific">Molorchus minor</name>
    <dbReference type="NCBI Taxonomy" id="1323400"/>
    <lineage>
        <taxon>Eukaryota</taxon>
        <taxon>Metazoa</taxon>
        <taxon>Ecdysozoa</taxon>
        <taxon>Arthropoda</taxon>
        <taxon>Hexapoda</taxon>
        <taxon>Insecta</taxon>
        <taxon>Pterygota</taxon>
        <taxon>Neoptera</taxon>
        <taxon>Endopterygota</taxon>
        <taxon>Coleoptera</taxon>
        <taxon>Polyphaga</taxon>
        <taxon>Cucujiformia</taxon>
        <taxon>Chrysomeloidea</taxon>
        <taxon>Cerambycidae</taxon>
        <taxon>Lamiinae</taxon>
        <taxon>Monochamini</taxon>
        <taxon>Molorchus</taxon>
    </lineage>
</organism>
<sequence>MENELATKETSGKMERQFQLQKYLNTWTRSEKATAQTLALRGDAIDILQTLSPTQREDYLQLVKHLEMRYGETYLEHEFKADIARLVRLVYLATPEKVMESLAVQAFLDGLRDYGTR</sequence>
<dbReference type="EMBL" id="JAPWTJ010003758">
    <property type="protein sequence ID" value="KAJ8952229.1"/>
    <property type="molecule type" value="Genomic_DNA"/>
</dbReference>
<comment type="caution">
    <text evidence="1">The sequence shown here is derived from an EMBL/GenBank/DDBJ whole genome shotgun (WGS) entry which is preliminary data.</text>
</comment>
<reference evidence="1" key="1">
    <citation type="journal article" date="2023" name="Insect Mol. Biol.">
        <title>Genome sequencing provides insights into the evolution of gene families encoding plant cell wall-degrading enzymes in longhorned beetles.</title>
        <authorList>
            <person name="Shin N.R."/>
            <person name="Okamura Y."/>
            <person name="Kirsch R."/>
            <person name="Pauchet Y."/>
        </authorList>
    </citation>
    <scope>NUCLEOTIDE SEQUENCE</scope>
    <source>
        <strain evidence="1">MMC_N1</strain>
    </source>
</reference>
<evidence type="ECO:0000313" key="1">
    <source>
        <dbReference type="EMBL" id="KAJ8952229.1"/>
    </source>
</evidence>
<evidence type="ECO:0000313" key="2">
    <source>
        <dbReference type="Proteomes" id="UP001162164"/>
    </source>
</evidence>
<gene>
    <name evidence="1" type="ORF">NQ317_010047</name>
</gene>
<dbReference type="PANTHER" id="PTHR45823">
    <property type="entry name" value="T-SNARE COILED-COIL HOMOLOGY DOMAIN-CONTAINING PROTEIN"/>
    <property type="match status" value="1"/>
</dbReference>